<protein>
    <submittedName>
        <fullName evidence="1">Aldose 1-epimerase</fullName>
        <ecNumber evidence="1">5.1.3.3</ecNumber>
    </submittedName>
</protein>
<gene>
    <name evidence="1" type="ORF">J2S04_001283</name>
</gene>
<accession>A0ABT9LVX5</accession>
<dbReference type="CDD" id="cd01081">
    <property type="entry name" value="Aldose_epim"/>
    <property type="match status" value="1"/>
</dbReference>
<dbReference type="SUPFAM" id="SSF74650">
    <property type="entry name" value="Galactose mutarotase-like"/>
    <property type="match status" value="1"/>
</dbReference>
<dbReference type="Proteomes" id="UP001229209">
    <property type="component" value="Unassembled WGS sequence"/>
</dbReference>
<evidence type="ECO:0000313" key="1">
    <source>
        <dbReference type="EMBL" id="MDP9728346.1"/>
    </source>
</evidence>
<dbReference type="EC" id="5.1.3.3" evidence="1"/>
<dbReference type="EMBL" id="JAURUO010000006">
    <property type="protein sequence ID" value="MDP9728346.1"/>
    <property type="molecule type" value="Genomic_DNA"/>
</dbReference>
<dbReference type="InterPro" id="IPR014718">
    <property type="entry name" value="GH-type_carb-bd"/>
</dbReference>
<dbReference type="Pfam" id="PF01263">
    <property type="entry name" value="Aldose_epim"/>
    <property type="match status" value="1"/>
</dbReference>
<dbReference type="RefSeq" id="WP_306953956.1">
    <property type="nucleotide sequence ID" value="NZ_JAURUO010000006.1"/>
</dbReference>
<dbReference type="InterPro" id="IPR008183">
    <property type="entry name" value="Aldose_1/G6P_1-epimerase"/>
</dbReference>
<keyword evidence="2" id="KW-1185">Reference proteome</keyword>
<reference evidence="1 2" key="1">
    <citation type="submission" date="2023-07" db="EMBL/GenBank/DDBJ databases">
        <title>Genomic Encyclopedia of Type Strains, Phase IV (KMG-IV): sequencing the most valuable type-strain genomes for metagenomic binning, comparative biology and taxonomic classification.</title>
        <authorList>
            <person name="Goeker M."/>
        </authorList>
    </citation>
    <scope>NUCLEOTIDE SEQUENCE [LARGE SCALE GENOMIC DNA]</scope>
    <source>
        <strain evidence="1 2">DSM 25924</strain>
    </source>
</reference>
<organism evidence="1 2">
    <name type="scientific">Alicyclobacillus tolerans</name>
    <dbReference type="NCBI Taxonomy" id="90970"/>
    <lineage>
        <taxon>Bacteria</taxon>
        <taxon>Bacillati</taxon>
        <taxon>Bacillota</taxon>
        <taxon>Bacilli</taxon>
        <taxon>Bacillales</taxon>
        <taxon>Alicyclobacillaceae</taxon>
        <taxon>Alicyclobacillus</taxon>
    </lineage>
</organism>
<dbReference type="InterPro" id="IPR011013">
    <property type="entry name" value="Gal_mutarotase_sf_dom"/>
</dbReference>
<name>A0ABT9LVX5_9BACL</name>
<sequence>MTVQKTIYAGEEAIQLTADGYEAILLPKRGGNLVALRQPAQSLRFLREPENRMDAFKHSPLRFGIPVLFPPNRYDHGRFKLLGKQYQLPMNEPEYQNHLHGILYHLPWDVLDMGENYVILGQEIKVGHPFYEFWPHDFSLILKYKLNSLGLHQEARMENHGDEPMPCMLGFHTSLQIPFHTQSAPLDYRFQADIEQRWELNERMLPTGRRLSLNSWEKQMDENGIYPFDSIMDNLYSAKEREDSQRAILTDQRLGVRFIYETDRQYRFWMIWNNKASGDIFCVEPQTCIGNAPNVALPTEETGIIFIEPHGVWTARSRLYAETFFM</sequence>
<keyword evidence="1" id="KW-0413">Isomerase</keyword>
<proteinExistence type="predicted"/>
<dbReference type="GO" id="GO:0004034">
    <property type="term" value="F:aldose 1-epimerase activity"/>
    <property type="evidence" value="ECO:0007669"/>
    <property type="project" value="UniProtKB-EC"/>
</dbReference>
<comment type="caution">
    <text evidence="1">The sequence shown here is derived from an EMBL/GenBank/DDBJ whole genome shotgun (WGS) entry which is preliminary data.</text>
</comment>
<evidence type="ECO:0000313" key="2">
    <source>
        <dbReference type="Proteomes" id="UP001229209"/>
    </source>
</evidence>
<dbReference type="Gene3D" id="2.70.98.10">
    <property type="match status" value="1"/>
</dbReference>